<dbReference type="RefSeq" id="WP_182386179.1">
    <property type="nucleotide sequence ID" value="NZ_CP059833.1"/>
</dbReference>
<dbReference type="AlphaFoldDB" id="A0A7G5FFG6"/>
<dbReference type="EMBL" id="CP059833">
    <property type="protein sequence ID" value="QMV85451.1"/>
    <property type="molecule type" value="Genomic_DNA"/>
</dbReference>
<sequence length="151" mass="16345">MSTKVHYSASRFTPEQRREIALKYAGLPWGQKGPFAQRLGISGDTLRSWVAACADGDLDNGLIPRKTGKMTTDDVAEITRLKKLLDDQHAQHAEALAQQEQKHAELVAAYEAKLADKDAEIIKLDKAADALGKAITVLHDLGGARGEAGNN</sequence>
<gene>
    <name evidence="1" type="ORF">HW450_00920</name>
    <name evidence="2" type="ORF">HW450_01480</name>
</gene>
<name>A0A7G5FFG6_9CORY</name>
<accession>A0A7G5FFG6</accession>
<keyword evidence="3" id="KW-1185">Reference proteome</keyword>
<protein>
    <recommendedName>
        <fullName evidence="4">Transposase</fullName>
    </recommendedName>
</protein>
<evidence type="ECO:0000313" key="2">
    <source>
        <dbReference type="EMBL" id="QMV85451.1"/>
    </source>
</evidence>
<dbReference type="Proteomes" id="UP000515570">
    <property type="component" value="Chromosome"/>
</dbReference>
<evidence type="ECO:0000313" key="3">
    <source>
        <dbReference type="Proteomes" id="UP000515570"/>
    </source>
</evidence>
<evidence type="ECO:0000313" key="1">
    <source>
        <dbReference type="EMBL" id="QMV85357.1"/>
    </source>
</evidence>
<evidence type="ECO:0008006" key="4">
    <source>
        <dbReference type="Google" id="ProtNLM"/>
    </source>
</evidence>
<proteinExistence type="predicted"/>
<organism evidence="1 3">
    <name type="scientific">Corynebacterium hindlerae</name>
    <dbReference type="NCBI Taxonomy" id="699041"/>
    <lineage>
        <taxon>Bacteria</taxon>
        <taxon>Bacillati</taxon>
        <taxon>Actinomycetota</taxon>
        <taxon>Actinomycetes</taxon>
        <taxon>Mycobacteriales</taxon>
        <taxon>Corynebacteriaceae</taxon>
        <taxon>Corynebacterium</taxon>
    </lineage>
</organism>
<dbReference type="EMBL" id="CP059833">
    <property type="protein sequence ID" value="QMV85357.1"/>
    <property type="molecule type" value="Genomic_DNA"/>
</dbReference>
<reference evidence="1 3" key="1">
    <citation type="submission" date="2020-07" db="EMBL/GenBank/DDBJ databases">
        <title>non toxigenic Corynebacterium sp. nov from a clinical source.</title>
        <authorList>
            <person name="Bernier A.-M."/>
            <person name="Bernard K."/>
        </authorList>
    </citation>
    <scope>NUCLEOTIDE SEQUENCE [LARGE SCALE GENOMIC DNA]</scope>
    <source>
        <strain evidence="3">NML 93-0612</strain>
        <strain evidence="1">NML93-0612</strain>
    </source>
</reference>